<keyword evidence="4 7" id="KW-0808">Transferase</keyword>
<evidence type="ECO:0000259" key="6">
    <source>
        <dbReference type="PROSITE" id="PS50123"/>
    </source>
</evidence>
<dbReference type="SMART" id="SM00138">
    <property type="entry name" value="MeTrc"/>
    <property type="match status" value="1"/>
</dbReference>
<dbReference type="RefSeq" id="WP_013175885.1">
    <property type="nucleotide sequence ID" value="NC_014220.1"/>
</dbReference>
<gene>
    <name evidence="7" type="ordered locus">Slip_1726</name>
</gene>
<dbReference type="InterPro" id="IPR022641">
    <property type="entry name" value="CheR_N"/>
</dbReference>
<evidence type="ECO:0000313" key="8">
    <source>
        <dbReference type="Proteomes" id="UP000000378"/>
    </source>
</evidence>
<dbReference type="InterPro" id="IPR022642">
    <property type="entry name" value="CheR_C"/>
</dbReference>
<dbReference type="InterPro" id="IPR029063">
    <property type="entry name" value="SAM-dependent_MTases_sf"/>
</dbReference>
<dbReference type="PANTHER" id="PTHR24422:SF10">
    <property type="entry name" value="CHEMOTAXIS PROTEIN METHYLTRANSFERASE 2"/>
    <property type="match status" value="1"/>
</dbReference>
<evidence type="ECO:0000256" key="4">
    <source>
        <dbReference type="ARBA" id="ARBA00022679"/>
    </source>
</evidence>
<dbReference type="Gene3D" id="3.40.50.150">
    <property type="entry name" value="Vaccinia Virus protein VP39"/>
    <property type="match status" value="1"/>
</dbReference>
<sequence>MDLPIEDFIALRNLIYERTGMFFGENKIYYIKKRLHKRMQACCADTVHEYIRFLKFFDPKQREFQELVNLLTVNETYFFREFSQLKVFAEHCLPEIVEQKQRTGDTTLKLFSAGCSTGEEPYTLAIILSEMLDDPTQWEVMIKAVDIDENVLKTARRGVYDPRSVKDVPPAYLQKYFTTPSPGVFAVKPELQEIVVFEHLNLMDRRALRYENNYDFIFCRNVLIYFDDAARKQLVERFYTMLNKGGFIFLGHAESLSRISTAFKIRKMDGHIVYQA</sequence>
<accession>D7CP48</accession>
<evidence type="ECO:0000256" key="1">
    <source>
        <dbReference type="ARBA" id="ARBA00001541"/>
    </source>
</evidence>
<dbReference type="InterPro" id="IPR036804">
    <property type="entry name" value="CheR_N_sf"/>
</dbReference>
<dbReference type="PROSITE" id="PS50123">
    <property type="entry name" value="CHER"/>
    <property type="match status" value="1"/>
</dbReference>
<evidence type="ECO:0000256" key="3">
    <source>
        <dbReference type="ARBA" id="ARBA00022603"/>
    </source>
</evidence>
<dbReference type="KEGG" id="slp:Slip_1726"/>
<dbReference type="STRING" id="643648.Slip_1726"/>
<feature type="domain" description="CheR-type methyltransferase" evidence="6">
    <location>
        <begin position="1"/>
        <end position="276"/>
    </location>
</feature>
<name>D7CP48_SYNLT</name>
<proteinExistence type="predicted"/>
<dbReference type="AlphaFoldDB" id="D7CP48"/>
<dbReference type="OrthoDB" id="9816309at2"/>
<protein>
    <recommendedName>
        <fullName evidence="2">protein-glutamate O-methyltransferase</fullName>
        <ecNumber evidence="2">2.1.1.80</ecNumber>
    </recommendedName>
</protein>
<reference evidence="7 8" key="2">
    <citation type="journal article" date="2010" name="Stand. Genomic Sci.">
        <title>Complete genome sequence of Syntrophothermus lipocalidus type strain (TGB-C1).</title>
        <authorList>
            <person name="Djao O.D."/>
            <person name="Zhang X."/>
            <person name="Lucas S."/>
            <person name="Lapidus A."/>
            <person name="Del Rio T.G."/>
            <person name="Nolan M."/>
            <person name="Tice H."/>
            <person name="Cheng J.F."/>
            <person name="Han C."/>
            <person name="Tapia R."/>
            <person name="Goodwin L."/>
            <person name="Pitluck S."/>
            <person name="Liolios K."/>
            <person name="Ivanova N."/>
            <person name="Mavromatis K."/>
            <person name="Mikhailova N."/>
            <person name="Ovchinnikova G."/>
            <person name="Pati A."/>
            <person name="Brambilla E."/>
            <person name="Chen A."/>
            <person name="Palaniappan K."/>
            <person name="Land M."/>
            <person name="Hauser L."/>
            <person name="Chang Y.J."/>
            <person name="Jeffries C.D."/>
            <person name="Rohde M."/>
            <person name="Sikorski J."/>
            <person name="Spring S."/>
            <person name="Goker M."/>
            <person name="Detter J.C."/>
            <person name="Woyke T."/>
            <person name="Bristow J."/>
            <person name="Eisen J.A."/>
            <person name="Markowitz V."/>
            <person name="Hugenholtz P."/>
            <person name="Kyrpides N.C."/>
            <person name="Klenk H.P."/>
        </authorList>
    </citation>
    <scope>NUCLEOTIDE SEQUENCE [LARGE SCALE GENOMIC DNA]</scope>
    <source>
        <strain evidence="8">DSM 12680 / TGB-C1</strain>
    </source>
</reference>
<keyword evidence="5" id="KW-0949">S-adenosyl-L-methionine</keyword>
<dbReference type="InterPro" id="IPR026024">
    <property type="entry name" value="Chemotaxis_MeTrfase_CheR"/>
</dbReference>
<dbReference type="eggNOG" id="COG1352">
    <property type="taxonomic scope" value="Bacteria"/>
</dbReference>
<dbReference type="EMBL" id="CP002048">
    <property type="protein sequence ID" value="ADI02483.1"/>
    <property type="molecule type" value="Genomic_DNA"/>
</dbReference>
<evidence type="ECO:0000256" key="5">
    <source>
        <dbReference type="ARBA" id="ARBA00022691"/>
    </source>
</evidence>
<dbReference type="InterPro" id="IPR050903">
    <property type="entry name" value="Bact_Chemotaxis_MeTrfase"/>
</dbReference>
<dbReference type="PIRSF" id="PIRSF000410">
    <property type="entry name" value="CheR"/>
    <property type="match status" value="1"/>
</dbReference>
<dbReference type="PRINTS" id="PR00996">
    <property type="entry name" value="CHERMTFRASE"/>
</dbReference>
<dbReference type="SUPFAM" id="SSF47757">
    <property type="entry name" value="Chemotaxis receptor methyltransferase CheR, N-terminal domain"/>
    <property type="match status" value="1"/>
</dbReference>
<dbReference type="GO" id="GO:0008983">
    <property type="term" value="F:protein-glutamate O-methyltransferase activity"/>
    <property type="evidence" value="ECO:0007669"/>
    <property type="project" value="UniProtKB-EC"/>
</dbReference>
<keyword evidence="8" id="KW-1185">Reference proteome</keyword>
<evidence type="ECO:0000256" key="2">
    <source>
        <dbReference type="ARBA" id="ARBA00012534"/>
    </source>
</evidence>
<dbReference type="HOGENOM" id="CLU_025854_0_1_9"/>
<dbReference type="Pfam" id="PF01739">
    <property type="entry name" value="CheR"/>
    <property type="match status" value="1"/>
</dbReference>
<comment type="catalytic activity">
    <reaction evidence="1">
        <text>L-glutamyl-[protein] + S-adenosyl-L-methionine = [protein]-L-glutamate 5-O-methyl ester + S-adenosyl-L-homocysteine</text>
        <dbReference type="Rhea" id="RHEA:24452"/>
        <dbReference type="Rhea" id="RHEA-COMP:10208"/>
        <dbReference type="Rhea" id="RHEA-COMP:10311"/>
        <dbReference type="ChEBI" id="CHEBI:29973"/>
        <dbReference type="ChEBI" id="CHEBI:57856"/>
        <dbReference type="ChEBI" id="CHEBI:59789"/>
        <dbReference type="ChEBI" id="CHEBI:82795"/>
        <dbReference type="EC" id="2.1.1.80"/>
    </reaction>
</comment>
<dbReference type="SUPFAM" id="SSF53335">
    <property type="entry name" value="S-adenosyl-L-methionine-dependent methyltransferases"/>
    <property type="match status" value="1"/>
</dbReference>
<dbReference type="Proteomes" id="UP000000378">
    <property type="component" value="Chromosome"/>
</dbReference>
<dbReference type="GO" id="GO:0032259">
    <property type="term" value="P:methylation"/>
    <property type="evidence" value="ECO:0007669"/>
    <property type="project" value="UniProtKB-KW"/>
</dbReference>
<evidence type="ECO:0000313" key="7">
    <source>
        <dbReference type="EMBL" id="ADI02483.1"/>
    </source>
</evidence>
<reference evidence="8" key="1">
    <citation type="journal article" date="2010" name="Stand. Genomic Sci.">
        <title>Complete genome sequence of Syntrophothermus lipocalidus type strain (TGB-C1T).</title>
        <authorList>
            <consortium name="US DOE Joint Genome Institute (JGI-PGF)"/>
            <person name="Djao O."/>
            <person name="Zhang X."/>
            <person name="Lucas S."/>
            <person name="Lapidus A."/>
            <person name="Glavina Del Rio T."/>
            <person name="Nolan M."/>
            <person name="Tice H."/>
            <person name="Cheng J."/>
            <person name="Han C."/>
            <person name="Tapia R."/>
            <person name="Goodwin L."/>
            <person name="Pitluck S."/>
            <person name="Liolios K."/>
            <person name="Ivanova N."/>
            <person name="Mavromatis K."/>
            <person name="Mikhailova N."/>
            <person name="Ovchinnikova G."/>
            <person name="Pati A."/>
            <person name="Brambilla E."/>
            <person name="Chen A."/>
            <person name="Palaniappan K."/>
            <person name="Land M."/>
            <person name="Hauser L."/>
            <person name="Chang Y."/>
            <person name="Jeffries C."/>
            <person name="Rohde M."/>
            <person name="Sikorski J."/>
            <person name="Spring S."/>
            <person name="Goker M."/>
            <person name="Detter J."/>
            <person name="Woyke T."/>
            <person name="Bristow J."/>
            <person name="Eisen J."/>
            <person name="Markowitz V."/>
            <person name="Hugenholtz P."/>
            <person name="Kyrpides N."/>
            <person name="Klenk H."/>
        </authorList>
    </citation>
    <scope>NUCLEOTIDE SEQUENCE [LARGE SCALE GENOMIC DNA]</scope>
    <source>
        <strain evidence="8">DSM 12680 / TGB-C1</strain>
    </source>
</reference>
<dbReference type="PANTHER" id="PTHR24422">
    <property type="entry name" value="CHEMOTAXIS PROTEIN METHYLTRANSFERASE"/>
    <property type="match status" value="1"/>
</dbReference>
<dbReference type="Gene3D" id="1.10.155.10">
    <property type="entry name" value="Chemotaxis receptor methyltransferase CheR, N-terminal domain"/>
    <property type="match status" value="1"/>
</dbReference>
<dbReference type="InterPro" id="IPR000780">
    <property type="entry name" value="CheR_MeTrfase"/>
</dbReference>
<keyword evidence="3 7" id="KW-0489">Methyltransferase</keyword>
<organism evidence="7 8">
    <name type="scientific">Syntrophothermus lipocalidus (strain DSM 12680 / TGB-C1)</name>
    <dbReference type="NCBI Taxonomy" id="643648"/>
    <lineage>
        <taxon>Bacteria</taxon>
        <taxon>Bacillati</taxon>
        <taxon>Bacillota</taxon>
        <taxon>Clostridia</taxon>
        <taxon>Eubacteriales</taxon>
        <taxon>Syntrophomonadaceae</taxon>
        <taxon>Syntrophothermus</taxon>
    </lineage>
</organism>
<dbReference type="Pfam" id="PF03705">
    <property type="entry name" value="CheR_N"/>
    <property type="match status" value="1"/>
</dbReference>
<dbReference type="EC" id="2.1.1.80" evidence="2"/>